<evidence type="ECO:0000313" key="4">
    <source>
        <dbReference type="EMBL" id="RRT57529.1"/>
    </source>
</evidence>
<dbReference type="GO" id="GO:0000502">
    <property type="term" value="C:proteasome complex"/>
    <property type="evidence" value="ECO:0007669"/>
    <property type="project" value="UniProtKB-KW"/>
</dbReference>
<dbReference type="InterPro" id="IPR045128">
    <property type="entry name" value="PI31-like"/>
</dbReference>
<comment type="caution">
    <text evidence="4">The sequence shown here is derived from an EMBL/GenBank/DDBJ whole genome shotgun (WGS) entry which is preliminary data.</text>
</comment>
<organism evidence="4 5">
    <name type="scientific">Ensete ventricosum</name>
    <name type="common">Abyssinian banana</name>
    <name type="synonym">Musa ensete</name>
    <dbReference type="NCBI Taxonomy" id="4639"/>
    <lineage>
        <taxon>Eukaryota</taxon>
        <taxon>Viridiplantae</taxon>
        <taxon>Streptophyta</taxon>
        <taxon>Embryophyta</taxon>
        <taxon>Tracheophyta</taxon>
        <taxon>Spermatophyta</taxon>
        <taxon>Magnoliopsida</taxon>
        <taxon>Liliopsida</taxon>
        <taxon>Zingiberales</taxon>
        <taxon>Musaceae</taxon>
        <taxon>Ensete</taxon>
    </lineage>
</organism>
<dbReference type="Pfam" id="PF11566">
    <property type="entry name" value="PI31_Prot_N"/>
    <property type="match status" value="1"/>
</dbReference>
<sequence length="187" mass="20297">MASESSVMAVIRASRPSFRNPHDKVAFVVHASFLAAGFSLVATGTSALSENPPIGEEEVGIDGWNELEDAYAFVYMKTDKGPKKTVLVKCLPIGDLLTIDVLDLSGAGKEPFNLQIKYVSILVDNIVGDQSRQSVICEPSVTVPSHQDPYSPGFVDDYCGFLLCRQPRRPGGGTHPDLEHFQGPDYI</sequence>
<reference evidence="4 5" key="1">
    <citation type="journal article" date="2014" name="Agronomy (Basel)">
        <title>A Draft Genome Sequence for Ensete ventricosum, the Drought-Tolerant Tree Against Hunger.</title>
        <authorList>
            <person name="Harrison J."/>
            <person name="Moore K.A."/>
            <person name="Paszkiewicz K."/>
            <person name="Jones T."/>
            <person name="Grant M."/>
            <person name="Ambacheew D."/>
            <person name="Muzemil S."/>
            <person name="Studholme D.J."/>
        </authorList>
    </citation>
    <scope>NUCLEOTIDE SEQUENCE [LARGE SCALE GENOMIC DNA]</scope>
</reference>
<dbReference type="PANTHER" id="PTHR13266">
    <property type="entry name" value="PROTEASOME INHIBITOR"/>
    <property type="match status" value="1"/>
</dbReference>
<dbReference type="GO" id="GO:0043161">
    <property type="term" value="P:proteasome-mediated ubiquitin-dependent protein catabolic process"/>
    <property type="evidence" value="ECO:0007669"/>
    <property type="project" value="InterPro"/>
</dbReference>
<evidence type="ECO:0000256" key="1">
    <source>
        <dbReference type="ARBA" id="ARBA00006405"/>
    </source>
</evidence>
<dbReference type="EMBL" id="AMZH03009119">
    <property type="protein sequence ID" value="RRT57529.1"/>
    <property type="molecule type" value="Genomic_DNA"/>
</dbReference>
<gene>
    <name evidence="4" type="ORF">B296_00017238</name>
</gene>
<dbReference type="GO" id="GO:0004866">
    <property type="term" value="F:endopeptidase inhibitor activity"/>
    <property type="evidence" value="ECO:0007669"/>
    <property type="project" value="InterPro"/>
</dbReference>
<dbReference type="GO" id="GO:0070628">
    <property type="term" value="F:proteasome binding"/>
    <property type="evidence" value="ECO:0007669"/>
    <property type="project" value="InterPro"/>
</dbReference>
<evidence type="ECO:0000259" key="3">
    <source>
        <dbReference type="Pfam" id="PF11566"/>
    </source>
</evidence>
<dbReference type="PANTHER" id="PTHR13266:SF1">
    <property type="entry name" value="PROTEASOME INHIBITOR PI31 SUBUNIT"/>
    <property type="match status" value="1"/>
</dbReference>
<evidence type="ECO:0000256" key="2">
    <source>
        <dbReference type="ARBA" id="ARBA00022942"/>
    </source>
</evidence>
<proteinExistence type="inferred from homology"/>
<dbReference type="AlphaFoldDB" id="A0A426Z0M6"/>
<dbReference type="InterPro" id="IPR021625">
    <property type="entry name" value="PI31_Prot_N"/>
</dbReference>
<accession>A0A426Z0M6</accession>
<comment type="similarity">
    <text evidence="1">Belongs to the proteasome inhibitor PI31 family.</text>
</comment>
<feature type="domain" description="PI31 proteasome regulator N-terminal" evidence="3">
    <location>
        <begin position="15"/>
        <end position="115"/>
    </location>
</feature>
<evidence type="ECO:0000313" key="5">
    <source>
        <dbReference type="Proteomes" id="UP000287651"/>
    </source>
</evidence>
<dbReference type="Gene3D" id="3.40.1000.30">
    <property type="match status" value="1"/>
</dbReference>
<dbReference type="Proteomes" id="UP000287651">
    <property type="component" value="Unassembled WGS sequence"/>
</dbReference>
<name>A0A426Z0M6_ENSVE</name>
<protein>
    <recommendedName>
        <fullName evidence="3">PI31 proteasome regulator N-terminal domain-containing protein</fullName>
    </recommendedName>
</protein>
<keyword evidence="2" id="KW-0647">Proteasome</keyword>